<dbReference type="Gene3D" id="1.10.10.970">
    <property type="entry name" value="RNA 2'-phosphotransferase, Tpt1/KptA family, N-terminal domain"/>
    <property type="match status" value="1"/>
</dbReference>
<dbReference type="PANTHER" id="PTHR12684:SF2">
    <property type="entry name" value="TRNA 2'-PHOSPHOTRANSFERASE 1"/>
    <property type="match status" value="1"/>
</dbReference>
<keyword evidence="2 5" id="KW-0808">Transferase</keyword>
<dbReference type="EMBL" id="JAOPLV010000004">
    <property type="protein sequence ID" value="MDM5140242.1"/>
    <property type="molecule type" value="Genomic_DNA"/>
</dbReference>
<dbReference type="EC" id="2.7.1.-" evidence="5"/>
<evidence type="ECO:0000256" key="3">
    <source>
        <dbReference type="ARBA" id="ARBA00023027"/>
    </source>
</evidence>
<dbReference type="RefSeq" id="WP_290021913.1">
    <property type="nucleotide sequence ID" value="NZ_JAOPLV010000004.1"/>
</dbReference>
<proteinExistence type="inferred from homology"/>
<evidence type="ECO:0000256" key="5">
    <source>
        <dbReference type="HAMAP-Rule" id="MF_00299"/>
    </source>
</evidence>
<sequence>MVDEKEFEKISRVVSHAIRHEPWLYELELDDHGWVSVGDLINVLHRENPKWYDITSDTLVDMLKASDKKRHEICDGKIRALYGHSVPKKLLKQPAIPPATLYHGTSPELANIILKDGLLPMGRQYVHLSVDIDTAVKVGQRKSQKPVLLQIDAESAMKNSVVFYRGNEIVWLVDYIPSKFIRYHIGA</sequence>
<dbReference type="GO" id="GO:0003950">
    <property type="term" value="F:NAD+ poly-ADP-ribosyltransferase activity"/>
    <property type="evidence" value="ECO:0007669"/>
    <property type="project" value="InterPro"/>
</dbReference>
<protein>
    <recommendedName>
        <fullName evidence="5">Probable RNA 2'-phosphotransferase</fullName>
        <ecNumber evidence="5">2.7.1.-</ecNumber>
    </recommendedName>
</protein>
<dbReference type="AlphaFoldDB" id="A0AAW7HYT5"/>
<comment type="function">
    <text evidence="4 5">Removes the 2'-phosphate from RNA via an intermediate in which the phosphate is ADP-ribosylated by NAD followed by a presumed transesterification to release the RNA and generate ADP-ribose 1''-2''-cyclic phosphate (APPR&gt;P). May function as an ADP-ribosylase.</text>
</comment>
<dbReference type="InterPro" id="IPR022928">
    <property type="entry name" value="RNA_2'-PTrans_KptA"/>
</dbReference>
<organism evidence="6 7">
    <name type="scientific">Aeromonas bestiarum</name>
    <dbReference type="NCBI Taxonomy" id="105751"/>
    <lineage>
        <taxon>Bacteria</taxon>
        <taxon>Pseudomonadati</taxon>
        <taxon>Pseudomonadota</taxon>
        <taxon>Gammaproteobacteria</taxon>
        <taxon>Aeromonadales</taxon>
        <taxon>Aeromonadaceae</taxon>
        <taxon>Aeromonas</taxon>
    </lineage>
</organism>
<evidence type="ECO:0000256" key="2">
    <source>
        <dbReference type="ARBA" id="ARBA00022679"/>
    </source>
</evidence>
<dbReference type="GO" id="GO:0006388">
    <property type="term" value="P:tRNA splicing, via endonucleolytic cleavage and ligation"/>
    <property type="evidence" value="ECO:0007669"/>
    <property type="project" value="UniProtKB-UniRule"/>
</dbReference>
<name>A0AAW7HYT5_9GAMM</name>
<evidence type="ECO:0000313" key="6">
    <source>
        <dbReference type="EMBL" id="MDM5140242.1"/>
    </source>
</evidence>
<dbReference type="InterPro" id="IPR042081">
    <property type="entry name" value="RNA_2'-PTrans_C"/>
</dbReference>
<reference evidence="6" key="1">
    <citation type="submission" date="2023-08" db="EMBL/GenBank/DDBJ databases">
        <title>WGS of Aeromonas isolates.</title>
        <authorList>
            <person name="Lee H."/>
        </authorList>
    </citation>
    <scope>NUCLEOTIDE SEQUENCE</scope>
    <source>
        <strain evidence="6">SL22</strain>
    </source>
</reference>
<dbReference type="Gene3D" id="3.20.170.30">
    <property type="match status" value="1"/>
</dbReference>
<evidence type="ECO:0000256" key="1">
    <source>
        <dbReference type="ARBA" id="ARBA00009836"/>
    </source>
</evidence>
<dbReference type="Proteomes" id="UP001168216">
    <property type="component" value="Unassembled WGS sequence"/>
</dbReference>
<gene>
    <name evidence="5" type="primary">kptA</name>
    <name evidence="6" type="ORF">OB959_10565</name>
</gene>
<keyword evidence="3 5" id="KW-0520">NAD</keyword>
<comment type="caution">
    <text evidence="6">The sequence shown here is derived from an EMBL/GenBank/DDBJ whole genome shotgun (WGS) entry which is preliminary data.</text>
</comment>
<dbReference type="Pfam" id="PF01885">
    <property type="entry name" value="PTS_2-RNA"/>
    <property type="match status" value="1"/>
</dbReference>
<dbReference type="InterPro" id="IPR042080">
    <property type="entry name" value="RNA_2'-PTrans_N"/>
</dbReference>
<evidence type="ECO:0000256" key="4">
    <source>
        <dbReference type="ARBA" id="ARBA00025212"/>
    </source>
</evidence>
<accession>A0AAW7HYT5</accession>
<dbReference type="InterPro" id="IPR002745">
    <property type="entry name" value="Ptrans_KptA/Tpt1"/>
</dbReference>
<dbReference type="PANTHER" id="PTHR12684">
    <property type="entry name" value="PUTATIVE PHOSPHOTRANSFERASE"/>
    <property type="match status" value="1"/>
</dbReference>
<comment type="similarity">
    <text evidence="1 5">Belongs to the KptA/TPT1 family.</text>
</comment>
<dbReference type="GO" id="GO:0000215">
    <property type="term" value="F:tRNA 2'-phosphotransferase activity"/>
    <property type="evidence" value="ECO:0007669"/>
    <property type="project" value="TreeGrafter"/>
</dbReference>
<dbReference type="HAMAP" id="MF_00299">
    <property type="entry name" value="KptA"/>
    <property type="match status" value="1"/>
</dbReference>
<evidence type="ECO:0000313" key="7">
    <source>
        <dbReference type="Proteomes" id="UP001168216"/>
    </source>
</evidence>
<dbReference type="SUPFAM" id="SSF56399">
    <property type="entry name" value="ADP-ribosylation"/>
    <property type="match status" value="1"/>
</dbReference>